<keyword evidence="3" id="KW-1185">Reference proteome</keyword>
<dbReference type="KEGG" id="gtr:GLOTRDRAFT_129268"/>
<sequence>MAAQYLSYTHIKAFEWGKLDDRDQHTSLRPSSSAYTATPLSISNDIKIGSGTHYTPSDSSPETAFSPSFFSTASNSRIRTVSANGRGVGDNDPPDTPLTP</sequence>
<dbReference type="EMBL" id="KB469302">
    <property type="protein sequence ID" value="EPQ54958.1"/>
    <property type="molecule type" value="Genomic_DNA"/>
</dbReference>
<proteinExistence type="predicted"/>
<dbReference type="GeneID" id="19301889"/>
<evidence type="ECO:0000256" key="1">
    <source>
        <dbReference type="SAM" id="MobiDB-lite"/>
    </source>
</evidence>
<evidence type="ECO:0000313" key="2">
    <source>
        <dbReference type="EMBL" id="EPQ54958.1"/>
    </source>
</evidence>
<accession>S7Q656</accession>
<feature type="compositionally biased region" description="Polar residues" evidence="1">
    <location>
        <begin position="27"/>
        <end position="44"/>
    </location>
</feature>
<organism evidence="2 3">
    <name type="scientific">Gloeophyllum trabeum (strain ATCC 11539 / FP-39264 / Madison 617)</name>
    <name type="common">Brown rot fungus</name>
    <dbReference type="NCBI Taxonomy" id="670483"/>
    <lineage>
        <taxon>Eukaryota</taxon>
        <taxon>Fungi</taxon>
        <taxon>Dikarya</taxon>
        <taxon>Basidiomycota</taxon>
        <taxon>Agaricomycotina</taxon>
        <taxon>Agaricomycetes</taxon>
        <taxon>Gloeophyllales</taxon>
        <taxon>Gloeophyllaceae</taxon>
        <taxon>Gloeophyllum</taxon>
    </lineage>
</organism>
<feature type="compositionally biased region" description="Low complexity" evidence="1">
    <location>
        <begin position="59"/>
        <end position="76"/>
    </location>
</feature>
<evidence type="ECO:0000313" key="3">
    <source>
        <dbReference type="Proteomes" id="UP000030669"/>
    </source>
</evidence>
<protein>
    <submittedName>
        <fullName evidence="2">Uncharacterized protein</fullName>
    </submittedName>
</protein>
<dbReference type="AlphaFoldDB" id="S7Q656"/>
<dbReference type="HOGENOM" id="CLU_2306453_0_0_1"/>
<gene>
    <name evidence="2" type="ORF">GLOTRDRAFT_129268</name>
</gene>
<reference evidence="2 3" key="1">
    <citation type="journal article" date="2012" name="Science">
        <title>The Paleozoic origin of enzymatic lignin decomposition reconstructed from 31 fungal genomes.</title>
        <authorList>
            <person name="Floudas D."/>
            <person name="Binder M."/>
            <person name="Riley R."/>
            <person name="Barry K."/>
            <person name="Blanchette R.A."/>
            <person name="Henrissat B."/>
            <person name="Martinez A.T."/>
            <person name="Otillar R."/>
            <person name="Spatafora J.W."/>
            <person name="Yadav J.S."/>
            <person name="Aerts A."/>
            <person name="Benoit I."/>
            <person name="Boyd A."/>
            <person name="Carlson A."/>
            <person name="Copeland A."/>
            <person name="Coutinho P.M."/>
            <person name="de Vries R.P."/>
            <person name="Ferreira P."/>
            <person name="Findley K."/>
            <person name="Foster B."/>
            <person name="Gaskell J."/>
            <person name="Glotzer D."/>
            <person name="Gorecki P."/>
            <person name="Heitman J."/>
            <person name="Hesse C."/>
            <person name="Hori C."/>
            <person name="Igarashi K."/>
            <person name="Jurgens J.A."/>
            <person name="Kallen N."/>
            <person name="Kersten P."/>
            <person name="Kohler A."/>
            <person name="Kuees U."/>
            <person name="Kumar T.K.A."/>
            <person name="Kuo A."/>
            <person name="LaButti K."/>
            <person name="Larrondo L.F."/>
            <person name="Lindquist E."/>
            <person name="Ling A."/>
            <person name="Lombard V."/>
            <person name="Lucas S."/>
            <person name="Lundell T."/>
            <person name="Martin R."/>
            <person name="McLaughlin D.J."/>
            <person name="Morgenstern I."/>
            <person name="Morin E."/>
            <person name="Murat C."/>
            <person name="Nagy L.G."/>
            <person name="Nolan M."/>
            <person name="Ohm R.A."/>
            <person name="Patyshakuliyeva A."/>
            <person name="Rokas A."/>
            <person name="Ruiz-Duenas F.J."/>
            <person name="Sabat G."/>
            <person name="Salamov A."/>
            <person name="Samejima M."/>
            <person name="Schmutz J."/>
            <person name="Slot J.C."/>
            <person name="St John F."/>
            <person name="Stenlid J."/>
            <person name="Sun H."/>
            <person name="Sun S."/>
            <person name="Syed K."/>
            <person name="Tsang A."/>
            <person name="Wiebenga A."/>
            <person name="Young D."/>
            <person name="Pisabarro A."/>
            <person name="Eastwood D.C."/>
            <person name="Martin F."/>
            <person name="Cullen D."/>
            <person name="Grigoriev I.V."/>
            <person name="Hibbett D.S."/>
        </authorList>
    </citation>
    <scope>NUCLEOTIDE SEQUENCE [LARGE SCALE GENOMIC DNA]</scope>
    <source>
        <strain evidence="2 3">ATCC 11539</strain>
    </source>
</reference>
<feature type="region of interest" description="Disordered" evidence="1">
    <location>
        <begin position="19"/>
        <end position="100"/>
    </location>
</feature>
<dbReference type="RefSeq" id="XP_007866151.1">
    <property type="nucleotide sequence ID" value="XM_007867960.1"/>
</dbReference>
<name>S7Q656_GLOTA</name>
<dbReference type="Proteomes" id="UP000030669">
    <property type="component" value="Unassembled WGS sequence"/>
</dbReference>